<evidence type="ECO:0000313" key="4">
    <source>
        <dbReference type="Proteomes" id="UP000251937"/>
    </source>
</evidence>
<dbReference type="Proteomes" id="UP000190669">
    <property type="component" value="Unassembled WGS sequence"/>
</dbReference>
<name>A0AAX2IGG6_9FLAO</name>
<dbReference type="Proteomes" id="UP000251937">
    <property type="component" value="Unassembled WGS sequence"/>
</dbReference>
<reference evidence="1 3" key="1">
    <citation type="submission" date="2017-02" db="EMBL/GenBank/DDBJ databases">
        <authorList>
            <person name="Varghese N."/>
            <person name="Submissions S."/>
        </authorList>
    </citation>
    <scope>NUCLEOTIDE SEQUENCE [LARGE SCALE GENOMIC DNA]</scope>
    <source>
        <strain evidence="1 3">DSM 16775</strain>
    </source>
</reference>
<dbReference type="KEGG" id="cbp:EB354_04840"/>
<dbReference type="EMBL" id="UAVR01000004">
    <property type="protein sequence ID" value="SQA87723.1"/>
    <property type="molecule type" value="Genomic_DNA"/>
</dbReference>
<keyword evidence="3" id="KW-1185">Reference proteome</keyword>
<gene>
    <name evidence="2" type="ORF">NCTC11212_00594</name>
    <name evidence="1" type="ORF">SAMN05421800_108150</name>
</gene>
<evidence type="ECO:0000313" key="1">
    <source>
        <dbReference type="EMBL" id="SKB78586.1"/>
    </source>
</evidence>
<comment type="caution">
    <text evidence="2">The sequence shown here is derived from an EMBL/GenBank/DDBJ whole genome shotgun (WGS) entry which is preliminary data.</text>
</comment>
<evidence type="ECO:0000313" key="2">
    <source>
        <dbReference type="EMBL" id="SQA87723.1"/>
    </source>
</evidence>
<dbReference type="AlphaFoldDB" id="A0AAX2IGG6"/>
<reference evidence="2 4" key="2">
    <citation type="submission" date="2018-06" db="EMBL/GenBank/DDBJ databases">
        <authorList>
            <consortium name="Pathogen Informatics"/>
            <person name="Doyle S."/>
        </authorList>
    </citation>
    <scope>NUCLEOTIDE SEQUENCE [LARGE SCALE GENOMIC DNA]</scope>
    <source>
        <strain evidence="2 4">NCTC11212</strain>
    </source>
</reference>
<accession>A0AAX2IGG6</accession>
<dbReference type="EMBL" id="FUZE01000008">
    <property type="protein sequence ID" value="SKB78586.1"/>
    <property type="molecule type" value="Genomic_DNA"/>
</dbReference>
<protein>
    <submittedName>
        <fullName evidence="2">Uncharacterized protein</fullName>
    </submittedName>
</protein>
<organism evidence="2 4">
    <name type="scientific">Chryseobacterium balustinum</name>
    <dbReference type="NCBI Taxonomy" id="246"/>
    <lineage>
        <taxon>Bacteria</taxon>
        <taxon>Pseudomonadati</taxon>
        <taxon>Bacteroidota</taxon>
        <taxon>Flavobacteriia</taxon>
        <taxon>Flavobacteriales</taxon>
        <taxon>Weeksellaceae</taxon>
        <taxon>Chryseobacterium group</taxon>
        <taxon>Chryseobacterium</taxon>
    </lineage>
</organism>
<dbReference type="RefSeq" id="WP_079465443.1">
    <property type="nucleotide sequence ID" value="NZ_CP033934.1"/>
</dbReference>
<proteinExistence type="predicted"/>
<evidence type="ECO:0000313" key="3">
    <source>
        <dbReference type="Proteomes" id="UP000190669"/>
    </source>
</evidence>
<sequence length="197" mass="22531">MGKTHLSSLLFKKLITQHLTYFWCIFLLLLIPIPTCAQTPVIHISTGTLTVGLGIETIGKQDSIVVFVSTGVTIINAQELRNSEFKHEKHKIKYTKTPAKAVKQNVLSKVSKKLIPKKEELNLFKESESNKFLIKSQQKSSLILIRNQEIEKAYLVIESKFLLSSFRLKCKILNREQCIIADKIFINLKDRGPPYYV</sequence>